<reference evidence="3 4" key="1">
    <citation type="submission" date="2017-08" db="EMBL/GenBank/DDBJ databases">
        <title>Acidophilic green algal genome provides insights into adaptation to an acidic environment.</title>
        <authorList>
            <person name="Hirooka S."/>
            <person name="Hirose Y."/>
            <person name="Kanesaki Y."/>
            <person name="Higuchi S."/>
            <person name="Fujiwara T."/>
            <person name="Onuma R."/>
            <person name="Era A."/>
            <person name="Ohbayashi R."/>
            <person name="Uzuka A."/>
            <person name="Nozaki H."/>
            <person name="Yoshikawa H."/>
            <person name="Miyagishima S.Y."/>
        </authorList>
    </citation>
    <scope>NUCLEOTIDE SEQUENCE [LARGE SCALE GENOMIC DNA]</scope>
    <source>
        <strain evidence="3 4">NIES-2499</strain>
    </source>
</reference>
<feature type="compositionally biased region" description="Pro residues" evidence="1">
    <location>
        <begin position="209"/>
        <end position="223"/>
    </location>
</feature>
<dbReference type="PANTHER" id="PTHR46656">
    <property type="entry name" value="PUTATIVE-RELATED"/>
    <property type="match status" value="1"/>
</dbReference>
<protein>
    <recommendedName>
        <fullName evidence="5">Glycosyl transferase family 1 domain-containing protein</fullName>
    </recommendedName>
</protein>
<accession>A0A250WQC8</accession>
<dbReference type="STRING" id="1157962.A0A250WQC8"/>
<proteinExistence type="predicted"/>
<feature type="transmembrane region" description="Helical" evidence="2">
    <location>
        <begin position="509"/>
        <end position="528"/>
    </location>
</feature>
<keyword evidence="2" id="KW-0812">Transmembrane</keyword>
<dbReference type="Gene3D" id="3.40.50.2000">
    <property type="entry name" value="Glycogen Phosphorylase B"/>
    <property type="match status" value="1"/>
</dbReference>
<evidence type="ECO:0000313" key="4">
    <source>
        <dbReference type="Proteomes" id="UP000232323"/>
    </source>
</evidence>
<comment type="caution">
    <text evidence="3">The sequence shown here is derived from an EMBL/GenBank/DDBJ whole genome shotgun (WGS) entry which is preliminary data.</text>
</comment>
<name>A0A250WQC8_9CHLO</name>
<feature type="region of interest" description="Disordered" evidence="1">
    <location>
        <begin position="204"/>
        <end position="244"/>
    </location>
</feature>
<keyword evidence="2" id="KW-0472">Membrane</keyword>
<dbReference type="Proteomes" id="UP000232323">
    <property type="component" value="Unassembled WGS sequence"/>
</dbReference>
<gene>
    <name evidence="3" type="ORF">CEUSTIGMA_g475.t1</name>
</gene>
<feature type="compositionally biased region" description="Pro residues" evidence="1">
    <location>
        <begin position="184"/>
        <end position="194"/>
    </location>
</feature>
<dbReference type="OrthoDB" id="2193793at2759"/>
<evidence type="ECO:0008006" key="5">
    <source>
        <dbReference type="Google" id="ProtNLM"/>
    </source>
</evidence>
<feature type="region of interest" description="Disordered" evidence="1">
    <location>
        <begin position="180"/>
        <end position="199"/>
    </location>
</feature>
<dbReference type="Pfam" id="PF13692">
    <property type="entry name" value="Glyco_trans_1_4"/>
    <property type="match status" value="1"/>
</dbReference>
<evidence type="ECO:0000256" key="2">
    <source>
        <dbReference type="SAM" id="Phobius"/>
    </source>
</evidence>
<evidence type="ECO:0000256" key="1">
    <source>
        <dbReference type="SAM" id="MobiDB-lite"/>
    </source>
</evidence>
<dbReference type="EMBL" id="BEGY01000002">
    <property type="protein sequence ID" value="GAX73023.1"/>
    <property type="molecule type" value="Genomic_DNA"/>
</dbReference>
<feature type="transmembrane region" description="Helical" evidence="2">
    <location>
        <begin position="534"/>
        <end position="552"/>
    </location>
</feature>
<dbReference type="SUPFAM" id="SSF53756">
    <property type="entry name" value="UDP-Glycosyltransferase/glycogen phosphorylase"/>
    <property type="match status" value="1"/>
</dbReference>
<keyword evidence="2" id="KW-1133">Transmembrane helix</keyword>
<sequence length="568" mass="64629">MEASTLVLGMIRSKAVDEKRVWIGTSQGNCTYEYDEAMPLEDFNQLHAANMRADERKDAVVICHSLPFFWARPFVNEYTCAPCPPVGYTPALAVGRAMAETDIYNKEFVKACNRMDEVWVPSKFSRDTMIASGMIESKIRIVPIAVNTTRYNPESNKPLQLPKGQLVFGRHRRPLLNEYLVDIPPSPPSPPPPPRTRDRFQLENKKAPTPQPPSPPSPSPPPQLRVEAEKFKSQSMISPQRNDHPSPPFVFISTFKWEKRKGWDRLIHAYVQEFSEQDNVELYIITKRFMAGSDFSGDIYNYSATHLGMLTQEQWSRGPTIYLITSHLEAEDYAQIYRASNSYVIPTRGEGWGMPITEAMSMGIPAIVTGWSGTADFVDDAVGYPLNYTLSEVPAGEPWWFLGARWADVDITHLRRVMRHVYDHPEEAAAKGRAARQLMVDKYSPDIVAKAIVAELDRVQTMLSDGTCNHCYNTQFVATPMQVFSLKAWHTVQDIWGAAKWRVGGLRNLTVIIVLVATAAILSLLYWFKPHRFYLLYSIFKIRVLLPMLVAARNTTQKSWNRNRKHNS</sequence>
<evidence type="ECO:0000313" key="3">
    <source>
        <dbReference type="EMBL" id="GAX73023.1"/>
    </source>
</evidence>
<organism evidence="3 4">
    <name type="scientific">Chlamydomonas eustigma</name>
    <dbReference type="NCBI Taxonomy" id="1157962"/>
    <lineage>
        <taxon>Eukaryota</taxon>
        <taxon>Viridiplantae</taxon>
        <taxon>Chlorophyta</taxon>
        <taxon>core chlorophytes</taxon>
        <taxon>Chlorophyceae</taxon>
        <taxon>CS clade</taxon>
        <taxon>Chlamydomonadales</taxon>
        <taxon>Chlamydomonadaceae</taxon>
        <taxon>Chlamydomonas</taxon>
    </lineage>
</organism>
<dbReference type="PANTHER" id="PTHR46656:SF3">
    <property type="entry name" value="PUTATIVE-RELATED"/>
    <property type="match status" value="1"/>
</dbReference>
<keyword evidence="4" id="KW-1185">Reference proteome</keyword>
<dbReference type="AlphaFoldDB" id="A0A250WQC8"/>